<keyword evidence="5 7" id="KW-0472">Membrane</keyword>
<organism evidence="8 9">
    <name type="scientific">Morella rubra</name>
    <name type="common">Chinese bayberry</name>
    <dbReference type="NCBI Taxonomy" id="262757"/>
    <lineage>
        <taxon>Eukaryota</taxon>
        <taxon>Viridiplantae</taxon>
        <taxon>Streptophyta</taxon>
        <taxon>Embryophyta</taxon>
        <taxon>Tracheophyta</taxon>
        <taxon>Spermatophyta</taxon>
        <taxon>Magnoliopsida</taxon>
        <taxon>eudicotyledons</taxon>
        <taxon>Gunneridae</taxon>
        <taxon>Pentapetalae</taxon>
        <taxon>rosids</taxon>
        <taxon>fabids</taxon>
        <taxon>Fagales</taxon>
        <taxon>Myricaceae</taxon>
        <taxon>Morella</taxon>
    </lineage>
</organism>
<protein>
    <recommendedName>
        <fullName evidence="10">Protein FATTY ACID EXPORT 2, chloroplastic</fullName>
    </recommendedName>
</protein>
<feature type="transmembrane region" description="Helical" evidence="7">
    <location>
        <begin position="158"/>
        <end position="175"/>
    </location>
</feature>
<feature type="region of interest" description="Disordered" evidence="6">
    <location>
        <begin position="107"/>
        <end position="149"/>
    </location>
</feature>
<feature type="transmembrane region" description="Helical" evidence="7">
    <location>
        <begin position="245"/>
        <end position="266"/>
    </location>
</feature>
<evidence type="ECO:0000313" key="9">
    <source>
        <dbReference type="Proteomes" id="UP000516437"/>
    </source>
</evidence>
<evidence type="ECO:0000256" key="4">
    <source>
        <dbReference type="ARBA" id="ARBA00022989"/>
    </source>
</evidence>
<evidence type="ECO:0000256" key="7">
    <source>
        <dbReference type="SAM" id="Phobius"/>
    </source>
</evidence>
<dbReference type="AlphaFoldDB" id="A0A6A1WMX9"/>
<keyword evidence="9" id="KW-1185">Reference proteome</keyword>
<reference evidence="8 9" key="1">
    <citation type="journal article" date="2019" name="Plant Biotechnol. J.">
        <title>The red bayberry genome and genetic basis of sex determination.</title>
        <authorList>
            <person name="Jia H.M."/>
            <person name="Jia H.J."/>
            <person name="Cai Q.L."/>
            <person name="Wang Y."/>
            <person name="Zhao H.B."/>
            <person name="Yang W.F."/>
            <person name="Wang G.Y."/>
            <person name="Li Y.H."/>
            <person name="Zhan D.L."/>
            <person name="Shen Y.T."/>
            <person name="Niu Q.F."/>
            <person name="Chang L."/>
            <person name="Qiu J."/>
            <person name="Zhao L."/>
            <person name="Xie H.B."/>
            <person name="Fu W.Y."/>
            <person name="Jin J."/>
            <person name="Li X.W."/>
            <person name="Jiao Y."/>
            <person name="Zhou C.C."/>
            <person name="Tu T."/>
            <person name="Chai C.Y."/>
            <person name="Gao J.L."/>
            <person name="Fan L.J."/>
            <person name="van de Weg E."/>
            <person name="Wang J.Y."/>
            <person name="Gao Z.S."/>
        </authorList>
    </citation>
    <scope>NUCLEOTIDE SEQUENCE [LARGE SCALE GENOMIC DNA]</scope>
    <source>
        <tissue evidence="8">Leaves</tissue>
    </source>
</reference>
<evidence type="ECO:0000256" key="2">
    <source>
        <dbReference type="ARBA" id="ARBA00007590"/>
    </source>
</evidence>
<evidence type="ECO:0000256" key="3">
    <source>
        <dbReference type="ARBA" id="ARBA00022692"/>
    </source>
</evidence>
<keyword evidence="4 7" id="KW-1133">Transmembrane helix</keyword>
<dbReference type="PANTHER" id="PTHR12668:SF37">
    <property type="entry name" value="PROTEIN FATTY ACID EXPORT 2, CHLOROPLASTIC"/>
    <property type="match status" value="1"/>
</dbReference>
<dbReference type="EMBL" id="RXIC02000019">
    <property type="protein sequence ID" value="KAB1226659.1"/>
    <property type="molecule type" value="Genomic_DNA"/>
</dbReference>
<dbReference type="Gene3D" id="1.10.10.1740">
    <property type="entry name" value="Transmembrane protein 14-like"/>
    <property type="match status" value="1"/>
</dbReference>
<dbReference type="PANTHER" id="PTHR12668">
    <property type="entry name" value="TRANSMEMBRANE PROTEIN 14, 15"/>
    <property type="match status" value="1"/>
</dbReference>
<evidence type="ECO:0000313" key="8">
    <source>
        <dbReference type="EMBL" id="KAB1226659.1"/>
    </source>
</evidence>
<dbReference type="GO" id="GO:0009706">
    <property type="term" value="C:chloroplast inner membrane"/>
    <property type="evidence" value="ECO:0007669"/>
    <property type="project" value="TreeGrafter"/>
</dbReference>
<evidence type="ECO:0008006" key="10">
    <source>
        <dbReference type="Google" id="ProtNLM"/>
    </source>
</evidence>
<sequence>MKEGSSSQPTPGNKKDKFKTEMAEVLTVISQSSLLVVRRKLGFRLHKIHNNSSSVVCCSGQRLPTLRSSCGFWDRSGQRQGLLAAAGAVSSDPLKASSILTVESTQLDTATGGGDGDGFSNKGGSGGGGGGDSNNNDNEGGSEENSKKMAGMSMSQKLTLVYAALVGVGGAMGYLKSGSQKSLLAGGLSASLLYYVYTVLPTRPVLASSLGLDQIFWIMLSLVHSLSTALLGVMGSRFKKSGKIFPAGVVSLVSFIMAGGYLHGVLRSLH</sequence>
<evidence type="ECO:0000256" key="6">
    <source>
        <dbReference type="SAM" id="MobiDB-lite"/>
    </source>
</evidence>
<dbReference type="OrthoDB" id="5620at2759"/>
<dbReference type="Proteomes" id="UP000516437">
    <property type="component" value="Chromosome 1"/>
</dbReference>
<feature type="transmembrane region" description="Helical" evidence="7">
    <location>
        <begin position="182"/>
        <end position="200"/>
    </location>
</feature>
<proteinExistence type="inferred from homology"/>
<dbReference type="Pfam" id="PF03647">
    <property type="entry name" value="Tmemb_14"/>
    <property type="match status" value="1"/>
</dbReference>
<keyword evidence="3 7" id="KW-0812">Transmembrane</keyword>
<evidence type="ECO:0000256" key="5">
    <source>
        <dbReference type="ARBA" id="ARBA00023136"/>
    </source>
</evidence>
<name>A0A6A1WMX9_9ROSI</name>
<feature type="transmembrane region" description="Helical" evidence="7">
    <location>
        <begin position="215"/>
        <end position="233"/>
    </location>
</feature>
<accession>A0A6A1WMX9</accession>
<gene>
    <name evidence="8" type="ORF">CJ030_MR1G008492</name>
</gene>
<dbReference type="GO" id="GO:0015245">
    <property type="term" value="F:fatty acid transmembrane transporter activity"/>
    <property type="evidence" value="ECO:0007669"/>
    <property type="project" value="TreeGrafter"/>
</dbReference>
<dbReference type="InterPro" id="IPR005349">
    <property type="entry name" value="TMEM14"/>
</dbReference>
<comment type="subcellular location">
    <subcellularLocation>
        <location evidence="1">Membrane</location>
    </subcellularLocation>
</comment>
<comment type="similarity">
    <text evidence="2">Belongs to the TMEM14 family.</text>
</comment>
<comment type="caution">
    <text evidence="8">The sequence shown here is derived from an EMBL/GenBank/DDBJ whole genome shotgun (WGS) entry which is preliminary data.</text>
</comment>
<feature type="compositionally biased region" description="Gly residues" evidence="6">
    <location>
        <begin position="111"/>
        <end position="132"/>
    </location>
</feature>
<evidence type="ECO:0000256" key="1">
    <source>
        <dbReference type="ARBA" id="ARBA00004370"/>
    </source>
</evidence>
<dbReference type="InterPro" id="IPR044890">
    <property type="entry name" value="TMEM14_sf"/>
</dbReference>